<dbReference type="InterPro" id="IPR028087">
    <property type="entry name" value="Tad_N"/>
</dbReference>
<evidence type="ECO:0000313" key="4">
    <source>
        <dbReference type="Proteomes" id="UP000614811"/>
    </source>
</evidence>
<keyword evidence="1" id="KW-1133">Transmembrane helix</keyword>
<reference evidence="3" key="1">
    <citation type="journal article" date="2014" name="Int. J. Syst. Evol. Microbiol.">
        <title>Complete genome sequence of Corynebacterium casei LMG S-19264T (=DSM 44701T), isolated from a smear-ripened cheese.</title>
        <authorList>
            <consortium name="US DOE Joint Genome Institute (JGI-PGF)"/>
            <person name="Walter F."/>
            <person name="Albersmeier A."/>
            <person name="Kalinowski J."/>
            <person name="Ruckert C."/>
        </authorList>
    </citation>
    <scope>NUCLEOTIDE SEQUENCE</scope>
    <source>
        <strain evidence="3">KCTC 12711</strain>
    </source>
</reference>
<organism evidence="3 4">
    <name type="scientific">Arenicella chitinivorans</name>
    <dbReference type="NCBI Taxonomy" id="1329800"/>
    <lineage>
        <taxon>Bacteria</taxon>
        <taxon>Pseudomonadati</taxon>
        <taxon>Pseudomonadota</taxon>
        <taxon>Gammaproteobacteria</taxon>
        <taxon>Arenicellales</taxon>
        <taxon>Arenicellaceae</taxon>
        <taxon>Arenicella</taxon>
    </lineage>
</organism>
<dbReference type="Proteomes" id="UP000614811">
    <property type="component" value="Unassembled WGS sequence"/>
</dbReference>
<proteinExistence type="predicted"/>
<dbReference type="AlphaFoldDB" id="A0A918RGR9"/>
<reference evidence="3" key="2">
    <citation type="submission" date="2020-09" db="EMBL/GenBank/DDBJ databases">
        <authorList>
            <person name="Sun Q."/>
            <person name="Kim S."/>
        </authorList>
    </citation>
    <scope>NUCLEOTIDE SEQUENCE</scope>
    <source>
        <strain evidence="3">KCTC 12711</strain>
    </source>
</reference>
<evidence type="ECO:0000313" key="3">
    <source>
        <dbReference type="EMBL" id="GGZ98322.1"/>
    </source>
</evidence>
<comment type="caution">
    <text evidence="3">The sequence shown here is derived from an EMBL/GenBank/DDBJ whole genome shotgun (WGS) entry which is preliminary data.</text>
</comment>
<protein>
    <recommendedName>
        <fullName evidence="2">Putative Flp pilus-assembly TadG-like N-terminal domain-containing protein</fullName>
    </recommendedName>
</protein>
<feature type="transmembrane region" description="Helical" evidence="1">
    <location>
        <begin position="27"/>
        <end position="49"/>
    </location>
</feature>
<evidence type="ECO:0000259" key="2">
    <source>
        <dbReference type="Pfam" id="PF13400"/>
    </source>
</evidence>
<keyword evidence="1" id="KW-0472">Membrane</keyword>
<evidence type="ECO:0000256" key="1">
    <source>
        <dbReference type="SAM" id="Phobius"/>
    </source>
</evidence>
<keyword evidence="1" id="KW-0812">Transmembrane</keyword>
<sequence length="485" mass="54609">MSFVPPIDPEQSEVFKMYRFNSRKQQGGYATVLGVILMTTMALSIFSLYDVGQVTTHKMRGQNASDAAAYSVATFVSRDLNFIATTNRAMVANQVAIGQMVGLSSYGHMIERTASNIDIIGDIAQFIPYVGPVIKRITALLEDAAEAMESAFDKAAKAIIPMNELILGFLSVSQTMFHNGMLISSQQVHNKVAKDNDPDIESSVVVGAYTVANFISEHNKTLERNTAPSVRGGGRKNPLHLKRYGEFEQVVKGSQDKFLNTRYTRYIAGTVRGLGGNDFRRRAIRNKYVWEWTAMDTMRVRVGPCWFGCLLSAPLGWGAGHALNSGSYYNYRRDTRRWGGAWRNSSAAWWARRTDSRNNLRRTRSIRPFYDLEEDGLRETGPAMVSILKKPVEPVRTWKEASKDIPSYNLQERYDVAKDGGIAKDQMLSISKAEPYFSRPRDLWRRRDNNLEYGNLYNPFWQPRLVETSSTERVAVMAAAAGINL</sequence>
<gene>
    <name evidence="3" type="ORF">GCM10008090_03440</name>
</gene>
<dbReference type="Pfam" id="PF13400">
    <property type="entry name" value="Tad"/>
    <property type="match status" value="1"/>
</dbReference>
<keyword evidence="4" id="KW-1185">Reference proteome</keyword>
<accession>A0A918RGR9</accession>
<dbReference type="EMBL" id="BMXA01000001">
    <property type="protein sequence ID" value="GGZ98322.1"/>
    <property type="molecule type" value="Genomic_DNA"/>
</dbReference>
<name>A0A918RGR9_9GAMM</name>
<feature type="domain" description="Putative Flp pilus-assembly TadG-like N-terminal" evidence="2">
    <location>
        <begin position="28"/>
        <end position="73"/>
    </location>
</feature>